<dbReference type="GO" id="GO:0016853">
    <property type="term" value="F:isomerase activity"/>
    <property type="evidence" value="ECO:0007669"/>
    <property type="project" value="UniProtKB-KW"/>
</dbReference>
<accession>A0A3E1Y5P8</accession>
<reference evidence="2 3" key="1">
    <citation type="submission" date="2018-07" db="EMBL/GenBank/DDBJ databases">
        <title>Chitinophaga K2CV101002-2 sp. nov., isolated from a monsoon evergreen broad-leaved forest soil.</title>
        <authorList>
            <person name="Lv Y."/>
        </authorList>
    </citation>
    <scope>NUCLEOTIDE SEQUENCE [LARGE SCALE GENOMIC DNA]</scope>
    <source>
        <strain evidence="2 3">GDMCC 1.1288</strain>
    </source>
</reference>
<dbReference type="PANTHER" id="PTHR12110">
    <property type="entry name" value="HYDROXYPYRUVATE ISOMERASE"/>
    <property type="match status" value="1"/>
</dbReference>
<sequence>MTFAPKSIFLKLGGKLTALLILLCGFLAQIGCNGSSGTGSNADSTATPAKWKMGIALYSFNRHSFTAALDKVDSAGIKYVEGFSFYMLGKEFADSTLGSLSPTGIARMQQIMKDKGISMESLYAEGGNVEEWKRYFEIAKAVGAKFLTSEPARNQWDIADSLAGVYGIPVAIHEHGRGHSAYWHPDSVLAAMKGHPNFSACADLGHWARSGLDPVECLKKLKGHILGIHLKDIDSLNNINAADVTVGTGVINFPAVVRELRDQNYTGMIYVECEHNMENNLADVIQSLKYFNGL</sequence>
<evidence type="ECO:0000259" key="1">
    <source>
        <dbReference type="Pfam" id="PF01261"/>
    </source>
</evidence>
<organism evidence="2 3">
    <name type="scientific">Chitinophaga silvatica</name>
    <dbReference type="NCBI Taxonomy" id="2282649"/>
    <lineage>
        <taxon>Bacteria</taxon>
        <taxon>Pseudomonadati</taxon>
        <taxon>Bacteroidota</taxon>
        <taxon>Chitinophagia</taxon>
        <taxon>Chitinophagales</taxon>
        <taxon>Chitinophagaceae</taxon>
        <taxon>Chitinophaga</taxon>
    </lineage>
</organism>
<keyword evidence="2" id="KW-0413">Isomerase</keyword>
<keyword evidence="3" id="KW-1185">Reference proteome</keyword>
<gene>
    <name evidence="2" type="ORF">DVR12_20260</name>
</gene>
<dbReference type="InterPro" id="IPR013022">
    <property type="entry name" value="Xyl_isomerase-like_TIM-brl"/>
</dbReference>
<dbReference type="OrthoDB" id="1121759at2"/>
<dbReference type="RefSeq" id="WP_116977619.1">
    <property type="nucleotide sequence ID" value="NZ_QPMM01000011.1"/>
</dbReference>
<dbReference type="PANTHER" id="PTHR12110:SF41">
    <property type="entry name" value="INOSOSE DEHYDRATASE"/>
    <property type="match status" value="1"/>
</dbReference>
<dbReference type="EMBL" id="QPMM01000011">
    <property type="protein sequence ID" value="RFS20058.1"/>
    <property type="molecule type" value="Genomic_DNA"/>
</dbReference>
<feature type="domain" description="Xylose isomerase-like TIM barrel" evidence="1">
    <location>
        <begin position="70"/>
        <end position="289"/>
    </location>
</feature>
<evidence type="ECO:0000313" key="2">
    <source>
        <dbReference type="EMBL" id="RFS20058.1"/>
    </source>
</evidence>
<protein>
    <submittedName>
        <fullName evidence="2">Sugar phosphate isomerase/epimerase</fullName>
    </submittedName>
</protein>
<dbReference type="SUPFAM" id="SSF51658">
    <property type="entry name" value="Xylose isomerase-like"/>
    <property type="match status" value="1"/>
</dbReference>
<evidence type="ECO:0000313" key="3">
    <source>
        <dbReference type="Proteomes" id="UP000260644"/>
    </source>
</evidence>
<dbReference type="Pfam" id="PF01261">
    <property type="entry name" value="AP_endonuc_2"/>
    <property type="match status" value="1"/>
</dbReference>
<proteinExistence type="predicted"/>
<dbReference type="InterPro" id="IPR050312">
    <property type="entry name" value="IolE/XylAMocC-like"/>
</dbReference>
<dbReference type="Proteomes" id="UP000260644">
    <property type="component" value="Unassembled WGS sequence"/>
</dbReference>
<dbReference type="AlphaFoldDB" id="A0A3E1Y5P8"/>
<dbReference type="Gene3D" id="3.20.20.150">
    <property type="entry name" value="Divalent-metal-dependent TIM barrel enzymes"/>
    <property type="match status" value="1"/>
</dbReference>
<name>A0A3E1Y5P8_9BACT</name>
<dbReference type="InterPro" id="IPR036237">
    <property type="entry name" value="Xyl_isomerase-like_sf"/>
</dbReference>
<comment type="caution">
    <text evidence="2">The sequence shown here is derived from an EMBL/GenBank/DDBJ whole genome shotgun (WGS) entry which is preliminary data.</text>
</comment>